<dbReference type="EMBL" id="NHYD01001659">
    <property type="protein sequence ID" value="PPQ90285.1"/>
    <property type="molecule type" value="Genomic_DNA"/>
</dbReference>
<protein>
    <recommendedName>
        <fullName evidence="4">BTB domain-containing protein</fullName>
    </recommendedName>
</protein>
<dbReference type="InParanoid" id="A0A409XHP8"/>
<dbReference type="Proteomes" id="UP000283269">
    <property type="component" value="Unassembled WGS sequence"/>
</dbReference>
<evidence type="ECO:0000256" key="1">
    <source>
        <dbReference type="SAM" id="MobiDB-lite"/>
    </source>
</evidence>
<dbReference type="STRING" id="93625.A0A409XHP8"/>
<organism evidence="2 3">
    <name type="scientific">Psilocybe cyanescens</name>
    <dbReference type="NCBI Taxonomy" id="93625"/>
    <lineage>
        <taxon>Eukaryota</taxon>
        <taxon>Fungi</taxon>
        <taxon>Dikarya</taxon>
        <taxon>Basidiomycota</taxon>
        <taxon>Agaricomycotina</taxon>
        <taxon>Agaricomycetes</taxon>
        <taxon>Agaricomycetidae</taxon>
        <taxon>Agaricales</taxon>
        <taxon>Agaricineae</taxon>
        <taxon>Strophariaceae</taxon>
        <taxon>Psilocybe</taxon>
    </lineage>
</organism>
<gene>
    <name evidence="2" type="ORF">CVT25_013110</name>
</gene>
<dbReference type="OrthoDB" id="3265815at2759"/>
<accession>A0A409XHP8</accession>
<proteinExistence type="predicted"/>
<name>A0A409XHP8_PSICY</name>
<evidence type="ECO:0000313" key="3">
    <source>
        <dbReference type="Proteomes" id="UP000283269"/>
    </source>
</evidence>
<reference evidence="2 3" key="1">
    <citation type="journal article" date="2018" name="Evol. Lett.">
        <title>Horizontal gene cluster transfer increased hallucinogenic mushroom diversity.</title>
        <authorList>
            <person name="Reynolds H.T."/>
            <person name="Vijayakumar V."/>
            <person name="Gluck-Thaler E."/>
            <person name="Korotkin H.B."/>
            <person name="Matheny P.B."/>
            <person name="Slot J.C."/>
        </authorList>
    </citation>
    <scope>NUCLEOTIDE SEQUENCE [LARGE SCALE GENOMIC DNA]</scope>
    <source>
        <strain evidence="2 3">2631</strain>
    </source>
</reference>
<feature type="compositionally biased region" description="Low complexity" evidence="1">
    <location>
        <begin position="30"/>
        <end position="43"/>
    </location>
</feature>
<keyword evidence="3" id="KW-1185">Reference proteome</keyword>
<sequence>MADITQKPLPTPVEPGEDMGQQQQSYFTWGSETTTPSPPSGSTYDQFQQANNNSDVISISTSFHPSTDPAPDTIFASSDNVFFYTIYQTILDAAPDAFRPCLNAPLSHPQYRTTVIVLDSPSSELNIILHALYKTSPARNSPQFEILVRAIDRMPRYGLSAEHTITPSTPLYELLLAHAPLYPLDSYALAAHHRIAALAATVSAHLLSHDLSTVSDTMAERIGPVYLKRLLLLHSDRFAALKDILLRTPVPHSATRSCGFEDQKKVARAWALVSAYLVWDARPDMSTITLGNALNPLLEHLTCKSCEKALEDKIRDVMVRWIAVKVNVVLQ</sequence>
<dbReference type="AlphaFoldDB" id="A0A409XHP8"/>
<comment type="caution">
    <text evidence="2">The sequence shown here is derived from an EMBL/GenBank/DDBJ whole genome shotgun (WGS) entry which is preliminary data.</text>
</comment>
<evidence type="ECO:0000313" key="2">
    <source>
        <dbReference type="EMBL" id="PPQ90285.1"/>
    </source>
</evidence>
<feature type="region of interest" description="Disordered" evidence="1">
    <location>
        <begin position="1"/>
        <end position="43"/>
    </location>
</feature>
<evidence type="ECO:0008006" key="4">
    <source>
        <dbReference type="Google" id="ProtNLM"/>
    </source>
</evidence>